<dbReference type="InterPro" id="IPR025841">
    <property type="entry name" value="CP_ATPgrasp_2"/>
</dbReference>
<protein>
    <submittedName>
        <fullName evidence="3">Uncharacterized conserved protein, circularly permuted ATPgrasp superfamily</fullName>
    </submittedName>
</protein>
<dbReference type="InterPro" id="IPR051680">
    <property type="entry name" value="ATP-dep_Glu-Cys_Ligase-2"/>
</dbReference>
<evidence type="ECO:0000259" key="1">
    <source>
        <dbReference type="Pfam" id="PF04168"/>
    </source>
</evidence>
<evidence type="ECO:0000259" key="2">
    <source>
        <dbReference type="Pfam" id="PF14403"/>
    </source>
</evidence>
<sequence>MDQNAQAGHALASLIGDYRVPEGVADEMFGPDGHVRPVWRPFLERFAHLSAEDVSRRFARGEQYLRDAGVFFRQSTGDGPAERDWPLSHVPMLLEEAEWLKIADGVAQRAEVLESVLADLYGAGWLVREGVLPPELVAGNPAWLRPMVGLRPPSGHYLHFVAFELGRAPDGSWFVLGDRTEAPSGAGFALENRVATMRAFSDPFEHGTIHRLAGFFRAFRSALQRSAETLDGRMAILTPGLGTETYFEHAYIARYLGLMLLEGEDLTVVGGRVMVRTVAGLKPISVLWRRLDSAFADPLELDDRSALGTPGLVRALREGNVCMANALGAGLVQSRAFLAFLPRMAEYLTGERLKLPNLATWWCGQEREREYVAANLGRMMVGDALSQDLPFEADGAQLIAGRFQDGRDADPAAWVRAQKGALVGQEAVSLSTTPVYEDGALQARPVMLRVFAARTASGWKVMPGGYARIGGSADATALALRRGGRVADVWVVSDRDVAPETMHDAGAPFQRAADSLLPSRAADNLMWLGRYVERAETMVRLLRAYHLRLAETGREDDPRVARLAAHLRALGVPREAAEPGAVTAALEAAIRSASKVRDRFSVDGWVALQTLKDEVADHMRHVQPGDEAARALGQFLRGTAGFAGLVHDNMYRFVGWRFLSIGRALERAQNMVSTLSDFAAEDAPDGAFDIAIEVGDSVMTHRRRYQIDSSRTSVIDLLALDHRNPRSVRFQVARIHALAAELPGAEVSGTLSDVMRAAMRIDTRLATAEPTDMDAAALRSLARDLTDLGERITAAYLV</sequence>
<dbReference type="Gene3D" id="3.40.50.11290">
    <property type="match status" value="1"/>
</dbReference>
<dbReference type="PANTHER" id="PTHR34595">
    <property type="entry name" value="BLR5612 PROTEIN"/>
    <property type="match status" value="1"/>
</dbReference>
<dbReference type="SUPFAM" id="SSF56059">
    <property type="entry name" value="Glutathione synthetase ATP-binding domain-like"/>
    <property type="match status" value="1"/>
</dbReference>
<dbReference type="InterPro" id="IPR007296">
    <property type="entry name" value="DUF403"/>
</dbReference>
<organism evidence="3 4">
    <name type="scientific">Roseivivax sediminis</name>
    <dbReference type="NCBI Taxonomy" id="936889"/>
    <lineage>
        <taxon>Bacteria</taxon>
        <taxon>Pseudomonadati</taxon>
        <taxon>Pseudomonadota</taxon>
        <taxon>Alphaproteobacteria</taxon>
        <taxon>Rhodobacterales</taxon>
        <taxon>Roseobacteraceae</taxon>
        <taxon>Roseivivax</taxon>
    </lineage>
</organism>
<gene>
    <name evidence="3" type="ORF">SAMN04515678_11552</name>
</gene>
<keyword evidence="4" id="KW-1185">Reference proteome</keyword>
<evidence type="ECO:0000313" key="4">
    <source>
        <dbReference type="Proteomes" id="UP000325289"/>
    </source>
</evidence>
<dbReference type="RefSeq" id="WP_149758069.1">
    <property type="nucleotide sequence ID" value="NZ_FOMS01000015.1"/>
</dbReference>
<evidence type="ECO:0000313" key="3">
    <source>
        <dbReference type="EMBL" id="SFE75048.1"/>
    </source>
</evidence>
<dbReference type="OrthoDB" id="9804079at2"/>
<feature type="domain" description="Circularly permuted ATP-grasp type 2" evidence="2">
    <location>
        <begin position="91"/>
        <end position="469"/>
    </location>
</feature>
<dbReference type="PANTHER" id="PTHR34595:SF2">
    <property type="entry name" value="BLR2978 PROTEIN"/>
    <property type="match status" value="1"/>
</dbReference>
<dbReference type="Proteomes" id="UP000325289">
    <property type="component" value="Unassembled WGS sequence"/>
</dbReference>
<accession>A0A1I2D3E8</accession>
<reference evidence="3 4" key="1">
    <citation type="submission" date="2016-10" db="EMBL/GenBank/DDBJ databases">
        <authorList>
            <person name="Varghese N."/>
            <person name="Submissions S."/>
        </authorList>
    </citation>
    <scope>NUCLEOTIDE SEQUENCE [LARGE SCALE GENOMIC DNA]</scope>
    <source>
        <strain evidence="4">YIM D21,KCTC 23444,ACCC 10710</strain>
    </source>
</reference>
<dbReference type="Pfam" id="PF14403">
    <property type="entry name" value="CP_ATPgrasp_2"/>
    <property type="match status" value="1"/>
</dbReference>
<dbReference type="EMBL" id="FOMS01000015">
    <property type="protein sequence ID" value="SFE75048.1"/>
    <property type="molecule type" value="Genomic_DNA"/>
</dbReference>
<name>A0A1I2D3E8_9RHOB</name>
<feature type="domain" description="DUF403" evidence="1">
    <location>
        <begin position="517"/>
        <end position="797"/>
    </location>
</feature>
<dbReference type="AlphaFoldDB" id="A0A1I2D3E8"/>
<dbReference type="Pfam" id="PF04168">
    <property type="entry name" value="Alpha-E"/>
    <property type="match status" value="1"/>
</dbReference>
<proteinExistence type="predicted"/>